<evidence type="ECO:0000313" key="2">
    <source>
        <dbReference type="Proteomes" id="UP000823941"/>
    </source>
</evidence>
<keyword evidence="2" id="KW-1185">Reference proteome</keyword>
<name>A0ABQ7QN74_PLUXY</name>
<comment type="caution">
    <text evidence="1">The sequence shown here is derived from an EMBL/GenBank/DDBJ whole genome shotgun (WGS) entry which is preliminary data.</text>
</comment>
<dbReference type="EMBL" id="JAHIBW010000012">
    <property type="protein sequence ID" value="KAG7306504.1"/>
    <property type="molecule type" value="Genomic_DNA"/>
</dbReference>
<dbReference type="Proteomes" id="UP000823941">
    <property type="component" value="Chromosome 12"/>
</dbReference>
<proteinExistence type="predicted"/>
<organism evidence="1 2">
    <name type="scientific">Plutella xylostella</name>
    <name type="common">Diamondback moth</name>
    <name type="synonym">Plutella maculipennis</name>
    <dbReference type="NCBI Taxonomy" id="51655"/>
    <lineage>
        <taxon>Eukaryota</taxon>
        <taxon>Metazoa</taxon>
        <taxon>Ecdysozoa</taxon>
        <taxon>Arthropoda</taxon>
        <taxon>Hexapoda</taxon>
        <taxon>Insecta</taxon>
        <taxon>Pterygota</taxon>
        <taxon>Neoptera</taxon>
        <taxon>Endopterygota</taxon>
        <taxon>Lepidoptera</taxon>
        <taxon>Glossata</taxon>
        <taxon>Ditrysia</taxon>
        <taxon>Yponomeutoidea</taxon>
        <taxon>Plutellidae</taxon>
        <taxon>Plutella</taxon>
    </lineage>
</organism>
<sequence>MDEESLLRVCATSFPEEDVAEAKKLLFDSVSKTGIRRRKAGKNRRELEDIIDLFQQTPP</sequence>
<gene>
    <name evidence="1" type="ORF">JYU34_009143</name>
</gene>
<reference evidence="1 2" key="1">
    <citation type="submission" date="2021-06" db="EMBL/GenBank/DDBJ databases">
        <title>A haploid diamondback moth (Plutella xylostella L.) genome assembly resolves 31 chromosomes and identifies a diamide resistance mutation.</title>
        <authorList>
            <person name="Ward C.M."/>
            <person name="Perry K.D."/>
            <person name="Baker G."/>
            <person name="Powis K."/>
            <person name="Heckel D.G."/>
            <person name="Baxter S.W."/>
        </authorList>
    </citation>
    <scope>NUCLEOTIDE SEQUENCE [LARGE SCALE GENOMIC DNA]</scope>
    <source>
        <strain evidence="1 2">LV</strain>
        <tissue evidence="1">Single pupa</tissue>
    </source>
</reference>
<accession>A0ABQ7QN74</accession>
<evidence type="ECO:0000313" key="1">
    <source>
        <dbReference type="EMBL" id="KAG7306504.1"/>
    </source>
</evidence>
<protein>
    <submittedName>
        <fullName evidence="1">Uncharacterized protein</fullName>
    </submittedName>
</protein>